<keyword evidence="2" id="KW-0285">Flavoprotein</keyword>
<evidence type="ECO:0000256" key="1">
    <source>
        <dbReference type="ARBA" id="ARBA00010790"/>
    </source>
</evidence>
<accession>A0ABM1XIX1</accession>
<feature type="chain" id="PRO_5046808214" description="Glucose-methanol-choline oxidoreductase N-terminal domain-containing protein" evidence="3">
    <location>
        <begin position="24"/>
        <end position="641"/>
    </location>
</feature>
<reference evidence="6" key="1">
    <citation type="journal article" date="2015" name="Proc. Natl. Acad. Sci. U.S.A.">
        <title>Genome sequence of the Asian Tiger mosquito, Aedes albopictus, reveals insights into its biology, genetics, and evolution.</title>
        <authorList>
            <person name="Chen X.G."/>
            <person name="Jiang X."/>
            <person name="Gu J."/>
            <person name="Xu M."/>
            <person name="Wu Y."/>
            <person name="Deng Y."/>
            <person name="Zhang C."/>
            <person name="Bonizzoni M."/>
            <person name="Dermauw W."/>
            <person name="Vontas J."/>
            <person name="Armbruster P."/>
            <person name="Huang X."/>
            <person name="Yang Y."/>
            <person name="Zhang H."/>
            <person name="He W."/>
            <person name="Peng H."/>
            <person name="Liu Y."/>
            <person name="Wu K."/>
            <person name="Chen J."/>
            <person name="Lirakis M."/>
            <person name="Topalis P."/>
            <person name="Van Leeuwen T."/>
            <person name="Hall A.B."/>
            <person name="Jiang X."/>
            <person name="Thorpe C."/>
            <person name="Mueller R.L."/>
            <person name="Sun C."/>
            <person name="Waterhouse R.M."/>
            <person name="Yan G."/>
            <person name="Tu Z.J."/>
            <person name="Fang X."/>
            <person name="James A.A."/>
        </authorList>
    </citation>
    <scope>NUCLEOTIDE SEQUENCE [LARGE SCALE GENOMIC DNA]</scope>
    <source>
        <strain evidence="6">Foshan</strain>
    </source>
</reference>
<sequence>MILRCWEVVLLVVVLINAETSTADSEDESRENLIEGIDEFEKVQSVEAIKNDFISEMKDIYSDKNILNQYDFVIVGASPTGCVLANRLTENPEWKVLLLEAGERENLFVKVPVFAAYMQSTSYNWGYVAEPQNYSCWGMKDQRCAMPRGKGLGGSTLINYMMYVRGNRHDFDSWAAQGNPGWSYEDVLPYFKKSEKSFLNQSNRYHGTDGPLDVRFVPHRTEMSHIFLNGLQELGLPLVDYNGEQQLGSSFLHSNLRNGQRLSASIAFLDPVLDRPNLHILTNSRVTKVLIEPKTKRAYGVEFVRDRKRYAVLGKKEVILSAGGLQSPQLLMLSGIGPRQHLEDVGLTVVQDLPVGKILYDHIYFTGLTFVTETRNFTLHADRVLTLRMLGKYLQGDGTLTIPGGVEVIGFINTQNSSRNAVPDIELFFANGSPASDHGSAIRRGLRLKDGVYETYRSLESGDMDAFGVNLVLLHPKSRGYMELKNNNPFQWPRFYTNYLKEDEDVETLLRGIKRVLKIVDTPIMKKYGMRLHNVPLPTCAREKYASDGYWRCALRTLCTSMYHQTGTSKMGPPSDPEAVVSPELQVHGISNLRVADVGVVPVTFSGHPVAIAYMIGEKLSDLIKTQWQKRTNGSADTRQK</sequence>
<dbReference type="GeneID" id="109403260"/>
<evidence type="ECO:0000313" key="5">
    <source>
        <dbReference type="EnsemblMetazoa" id="AALFPA23_000100.P39130"/>
    </source>
</evidence>
<dbReference type="RefSeq" id="XP_062711439.1">
    <property type="nucleotide sequence ID" value="XM_062855455.1"/>
</dbReference>
<dbReference type="InterPro" id="IPR007867">
    <property type="entry name" value="GMC_OxRtase_C"/>
</dbReference>
<evidence type="ECO:0000256" key="2">
    <source>
        <dbReference type="RuleBase" id="RU003968"/>
    </source>
</evidence>
<dbReference type="PIRSF" id="PIRSF000137">
    <property type="entry name" value="Alcohol_oxidase"/>
    <property type="match status" value="1"/>
</dbReference>
<dbReference type="Pfam" id="PF00732">
    <property type="entry name" value="GMC_oxred_N"/>
    <property type="match status" value="1"/>
</dbReference>
<organism evidence="5 6">
    <name type="scientific">Aedes albopictus</name>
    <name type="common">Asian tiger mosquito</name>
    <name type="synonym">Stegomyia albopicta</name>
    <dbReference type="NCBI Taxonomy" id="7160"/>
    <lineage>
        <taxon>Eukaryota</taxon>
        <taxon>Metazoa</taxon>
        <taxon>Ecdysozoa</taxon>
        <taxon>Arthropoda</taxon>
        <taxon>Hexapoda</taxon>
        <taxon>Insecta</taxon>
        <taxon>Pterygota</taxon>
        <taxon>Neoptera</taxon>
        <taxon>Endopterygota</taxon>
        <taxon>Diptera</taxon>
        <taxon>Nematocera</taxon>
        <taxon>Culicoidea</taxon>
        <taxon>Culicidae</taxon>
        <taxon>Culicinae</taxon>
        <taxon>Aedini</taxon>
        <taxon>Aedes</taxon>
        <taxon>Stegomyia</taxon>
    </lineage>
</organism>
<keyword evidence="2" id="KW-0274">FAD</keyword>
<feature type="domain" description="Glucose-methanol-choline oxidoreductase N-terminal" evidence="4">
    <location>
        <begin position="149"/>
        <end position="172"/>
    </location>
</feature>
<dbReference type="PROSITE" id="PS00623">
    <property type="entry name" value="GMC_OXRED_1"/>
    <property type="match status" value="1"/>
</dbReference>
<dbReference type="PANTHER" id="PTHR11552:SF208">
    <property type="entry name" value="RE36204P-RELATED"/>
    <property type="match status" value="1"/>
</dbReference>
<evidence type="ECO:0000259" key="4">
    <source>
        <dbReference type="PROSITE" id="PS00623"/>
    </source>
</evidence>
<dbReference type="SUPFAM" id="SSF54373">
    <property type="entry name" value="FAD-linked reductases, C-terminal domain"/>
    <property type="match status" value="1"/>
</dbReference>
<dbReference type="EnsemblMetazoa" id="AALFPA23_000100.R39130">
    <property type="protein sequence ID" value="AALFPA23_000100.P39130"/>
    <property type="gene ID" value="AALFPA23_000100"/>
</dbReference>
<keyword evidence="6" id="KW-1185">Reference proteome</keyword>
<dbReference type="Proteomes" id="UP000069940">
    <property type="component" value="Unassembled WGS sequence"/>
</dbReference>
<comment type="similarity">
    <text evidence="1 2">Belongs to the GMC oxidoreductase family.</text>
</comment>
<dbReference type="InterPro" id="IPR036188">
    <property type="entry name" value="FAD/NAD-bd_sf"/>
</dbReference>
<dbReference type="InterPro" id="IPR012132">
    <property type="entry name" value="GMC_OxRdtase"/>
</dbReference>
<evidence type="ECO:0000256" key="3">
    <source>
        <dbReference type="SAM" id="SignalP"/>
    </source>
</evidence>
<evidence type="ECO:0000313" key="6">
    <source>
        <dbReference type="Proteomes" id="UP000069940"/>
    </source>
</evidence>
<dbReference type="Pfam" id="PF05199">
    <property type="entry name" value="GMC_oxred_C"/>
    <property type="match status" value="1"/>
</dbReference>
<protein>
    <recommendedName>
        <fullName evidence="4">Glucose-methanol-choline oxidoreductase N-terminal domain-containing protein</fullName>
    </recommendedName>
</protein>
<dbReference type="SUPFAM" id="SSF51905">
    <property type="entry name" value="FAD/NAD(P)-binding domain"/>
    <property type="match status" value="1"/>
</dbReference>
<dbReference type="PANTHER" id="PTHR11552">
    <property type="entry name" value="GLUCOSE-METHANOL-CHOLINE GMC OXIDOREDUCTASE"/>
    <property type="match status" value="1"/>
</dbReference>
<name>A0ABM1XIX1_AEDAL</name>
<feature type="signal peptide" evidence="3">
    <location>
        <begin position="1"/>
        <end position="23"/>
    </location>
</feature>
<dbReference type="Gene3D" id="3.30.560.10">
    <property type="entry name" value="Glucose Oxidase, domain 3"/>
    <property type="match status" value="1"/>
</dbReference>
<keyword evidence="3" id="KW-0732">Signal</keyword>
<dbReference type="InterPro" id="IPR000172">
    <property type="entry name" value="GMC_OxRdtase_N"/>
</dbReference>
<dbReference type="Gene3D" id="3.50.50.60">
    <property type="entry name" value="FAD/NAD(P)-binding domain"/>
    <property type="match status" value="1"/>
</dbReference>
<proteinExistence type="inferred from homology"/>
<reference evidence="5" key="2">
    <citation type="submission" date="2025-05" db="UniProtKB">
        <authorList>
            <consortium name="EnsemblMetazoa"/>
        </authorList>
    </citation>
    <scope>IDENTIFICATION</scope>
    <source>
        <strain evidence="5">Foshan</strain>
    </source>
</reference>